<dbReference type="InterPro" id="IPR014729">
    <property type="entry name" value="Rossmann-like_a/b/a_fold"/>
</dbReference>
<proteinExistence type="predicted"/>
<dbReference type="STRING" id="1073327.SAMN04488108_3308"/>
<dbReference type="SUPFAM" id="SSF52402">
    <property type="entry name" value="Adenine nucleotide alpha hydrolases-like"/>
    <property type="match status" value="1"/>
</dbReference>
<evidence type="ECO:0000259" key="1">
    <source>
        <dbReference type="Pfam" id="PF01902"/>
    </source>
</evidence>
<feature type="domain" description="Diphthamide synthase" evidence="1">
    <location>
        <begin position="23"/>
        <end position="224"/>
    </location>
</feature>
<accession>A0A1M7ZHS8</accession>
<name>A0A1M7ZHS8_9BACT</name>
<dbReference type="InterPro" id="IPR002761">
    <property type="entry name" value="Diphthami_syn_dom"/>
</dbReference>
<protein>
    <submittedName>
        <fullName evidence="2">MJ0570-related uncharacterized domain-containing protein</fullName>
    </submittedName>
</protein>
<keyword evidence="3" id="KW-1185">Reference proteome</keyword>
<evidence type="ECO:0000313" key="2">
    <source>
        <dbReference type="EMBL" id="SHO64226.1"/>
    </source>
</evidence>
<evidence type="ECO:0000313" key="3">
    <source>
        <dbReference type="Proteomes" id="UP000184609"/>
    </source>
</evidence>
<dbReference type="Pfam" id="PF01902">
    <property type="entry name" value="Diphthami_syn_2"/>
    <property type="match status" value="1"/>
</dbReference>
<dbReference type="Gene3D" id="3.90.1490.10">
    <property type="entry name" value="putative n-type atp pyrophosphatase, domain 2"/>
    <property type="match status" value="1"/>
</dbReference>
<gene>
    <name evidence="2" type="ORF">SAMN04488108_3308</name>
</gene>
<organism evidence="2 3">
    <name type="scientific">Algoriphagus zhangzhouensis</name>
    <dbReference type="NCBI Taxonomy" id="1073327"/>
    <lineage>
        <taxon>Bacteria</taxon>
        <taxon>Pseudomonadati</taxon>
        <taxon>Bacteroidota</taxon>
        <taxon>Cytophagia</taxon>
        <taxon>Cytophagales</taxon>
        <taxon>Cyclobacteriaceae</taxon>
        <taxon>Algoriphagus</taxon>
    </lineage>
</organism>
<dbReference type="EMBL" id="FRXN01000005">
    <property type="protein sequence ID" value="SHO64226.1"/>
    <property type="molecule type" value="Genomic_DNA"/>
</dbReference>
<dbReference type="Proteomes" id="UP000184609">
    <property type="component" value="Unassembled WGS sequence"/>
</dbReference>
<dbReference type="Gene3D" id="3.40.50.620">
    <property type="entry name" value="HUPs"/>
    <property type="match status" value="1"/>
</dbReference>
<dbReference type="NCBIfam" id="TIGR00290">
    <property type="entry name" value="MJ0570_dom"/>
    <property type="match status" value="1"/>
</dbReference>
<reference evidence="3" key="1">
    <citation type="submission" date="2016-12" db="EMBL/GenBank/DDBJ databases">
        <authorList>
            <person name="Varghese N."/>
            <person name="Submissions S."/>
        </authorList>
    </citation>
    <scope>NUCLEOTIDE SEQUENCE [LARGE SCALE GENOMIC DNA]</scope>
    <source>
        <strain evidence="3">DSM 25035</strain>
    </source>
</reference>
<sequence length="249" mass="28197">MPFWIVLRMELKINDEKIPVSMSWSGGKDSAMALWKLMNSDEFQVVRLHTTFGEETKRVGMHGIPEELIEMQADSIGLPLDKLYFPASGDNLAYETVINAYLDELQSSGIGHIGYGDIFLEDLRKYREDKLALRGFEGVFPLWEKDTSGLIQEFFSTGFETKICAADADLISEKWVGESISEEFIKDLDQKVDPCGENGEFHSYCFAGPIFKSSIEVLVGETTQKSYDIFLANGEKGKKHFWFSDIKKA</sequence>
<dbReference type="AlphaFoldDB" id="A0A1M7ZHS8"/>